<dbReference type="Proteomes" id="UP000194236">
    <property type="component" value="Unassembled WGS sequence"/>
</dbReference>
<comment type="caution">
    <text evidence="1">The sequence shown here is derived from an EMBL/GenBank/DDBJ whole genome shotgun (WGS) entry which is preliminary data.</text>
</comment>
<proteinExistence type="predicted"/>
<dbReference type="AlphaFoldDB" id="A0A1Y3BPE6"/>
<sequence>MAQPFLADTEENVPVQGALSSSQFPFPLGRNIVRASLTEDHSFIEAKRFVARNSEVYVTGKLWKICDFDNVTNVHRVELVSDSYEIPYKALSHLNSFIFEYRDSFFVNYTVQK</sequence>
<evidence type="ECO:0000313" key="1">
    <source>
        <dbReference type="EMBL" id="OTF81025.1"/>
    </source>
</evidence>
<keyword evidence="2" id="KW-1185">Reference proteome</keyword>
<protein>
    <submittedName>
        <fullName evidence="1">Uncharacterized protein</fullName>
    </submittedName>
</protein>
<gene>
    <name evidence="1" type="ORF">BLA29_013171</name>
</gene>
<evidence type="ECO:0000313" key="2">
    <source>
        <dbReference type="Proteomes" id="UP000194236"/>
    </source>
</evidence>
<accession>A0A1Y3BPE6</accession>
<organism evidence="1 2">
    <name type="scientific">Euroglyphus maynei</name>
    <name type="common">Mayne's house dust mite</name>
    <dbReference type="NCBI Taxonomy" id="6958"/>
    <lineage>
        <taxon>Eukaryota</taxon>
        <taxon>Metazoa</taxon>
        <taxon>Ecdysozoa</taxon>
        <taxon>Arthropoda</taxon>
        <taxon>Chelicerata</taxon>
        <taxon>Arachnida</taxon>
        <taxon>Acari</taxon>
        <taxon>Acariformes</taxon>
        <taxon>Sarcoptiformes</taxon>
        <taxon>Astigmata</taxon>
        <taxon>Psoroptidia</taxon>
        <taxon>Analgoidea</taxon>
        <taxon>Pyroglyphidae</taxon>
        <taxon>Pyroglyphinae</taxon>
        <taxon>Euroglyphus</taxon>
    </lineage>
</organism>
<dbReference type="EMBL" id="MUJZ01015597">
    <property type="protein sequence ID" value="OTF81025.1"/>
    <property type="molecule type" value="Genomic_DNA"/>
</dbReference>
<name>A0A1Y3BPE6_EURMA</name>
<reference evidence="1 2" key="1">
    <citation type="submission" date="2017-03" db="EMBL/GenBank/DDBJ databases">
        <title>Genome Survey of Euroglyphus maynei.</title>
        <authorList>
            <person name="Arlian L.G."/>
            <person name="Morgan M.S."/>
            <person name="Rider S.D."/>
        </authorList>
    </citation>
    <scope>NUCLEOTIDE SEQUENCE [LARGE SCALE GENOMIC DNA]</scope>
    <source>
        <strain evidence="1">Arlian Lab</strain>
        <tissue evidence="1">Whole body</tissue>
    </source>
</reference>